<dbReference type="Proteomes" id="UP000434580">
    <property type="component" value="Unassembled WGS sequence"/>
</dbReference>
<evidence type="ECO:0008006" key="4">
    <source>
        <dbReference type="Google" id="ProtNLM"/>
    </source>
</evidence>
<dbReference type="EMBL" id="CACSII010000012">
    <property type="protein sequence ID" value="CAA0104808.1"/>
    <property type="molecule type" value="Genomic_DNA"/>
</dbReference>
<gene>
    <name evidence="2" type="ORF">DPBNPPHM_01116</name>
</gene>
<dbReference type="AlphaFoldDB" id="A0A5S9PLD1"/>
<name>A0A5S9PLD1_9GAMM</name>
<dbReference type="OrthoDB" id="344729at2"/>
<reference evidence="2 3" key="1">
    <citation type="submission" date="2019-11" db="EMBL/GenBank/DDBJ databases">
        <authorList>
            <person name="Holert J."/>
        </authorList>
    </citation>
    <scope>NUCLEOTIDE SEQUENCE [LARGE SCALE GENOMIC DNA]</scope>
    <source>
        <strain evidence="2">BC5_2</strain>
    </source>
</reference>
<accession>A0A5S9PLD1</accession>
<evidence type="ECO:0000256" key="1">
    <source>
        <dbReference type="SAM" id="SignalP"/>
    </source>
</evidence>
<feature type="chain" id="PRO_5030138049" description="YHS domain-containing protein" evidence="1">
    <location>
        <begin position="25"/>
        <end position="157"/>
    </location>
</feature>
<feature type="signal peptide" evidence="1">
    <location>
        <begin position="1"/>
        <end position="24"/>
    </location>
</feature>
<keyword evidence="1" id="KW-0732">Signal</keyword>
<sequence length="157" mass="17844">MRFGTHLLKWMLLAIAMIAISACSTTLDNKTVFEDNGLAIKGYDPVAYFSQQKAVEGLPRYTTTYGGVIWRFSSATNQMTFVKNPQAYIPQYGGYCAYAMANGYVVSSDPQAWHIRDGKLYLNYSKGVRKTWLEDADAYIRRADKSWQEKLITDQQP</sequence>
<evidence type="ECO:0000313" key="2">
    <source>
        <dbReference type="EMBL" id="CAA0104808.1"/>
    </source>
</evidence>
<dbReference type="PROSITE" id="PS51257">
    <property type="entry name" value="PROKAR_LIPOPROTEIN"/>
    <property type="match status" value="1"/>
</dbReference>
<organism evidence="2 3">
    <name type="scientific">BD1-7 clade bacterium</name>
    <dbReference type="NCBI Taxonomy" id="2029982"/>
    <lineage>
        <taxon>Bacteria</taxon>
        <taxon>Pseudomonadati</taxon>
        <taxon>Pseudomonadota</taxon>
        <taxon>Gammaproteobacteria</taxon>
        <taxon>Cellvibrionales</taxon>
        <taxon>Spongiibacteraceae</taxon>
        <taxon>BD1-7 clade</taxon>
    </lineage>
</organism>
<protein>
    <recommendedName>
        <fullName evidence="4">YHS domain-containing protein</fullName>
    </recommendedName>
</protein>
<proteinExistence type="predicted"/>
<evidence type="ECO:0000313" key="3">
    <source>
        <dbReference type="Proteomes" id="UP000434580"/>
    </source>
</evidence>
<dbReference type="NCBIfam" id="NF041384">
    <property type="entry name" value="YHS_seleno_dom"/>
    <property type="match status" value="1"/>
</dbReference>